<evidence type="ECO:0000256" key="2">
    <source>
        <dbReference type="ARBA" id="ARBA00022448"/>
    </source>
</evidence>
<feature type="transmembrane region" description="Helical" evidence="7">
    <location>
        <begin position="677"/>
        <end position="709"/>
    </location>
</feature>
<keyword evidence="10" id="KW-1185">Reference proteome</keyword>
<feature type="transmembrane region" description="Helical" evidence="7">
    <location>
        <begin position="456"/>
        <end position="485"/>
    </location>
</feature>
<accession>A0A4Q0A2Y8</accession>
<dbReference type="PANTHER" id="PTHR10283:SF92">
    <property type="entry name" value="LOW-AFFINITY PHOSPHATE TRANSPORTER PHO91"/>
    <property type="match status" value="1"/>
</dbReference>
<evidence type="ECO:0000256" key="6">
    <source>
        <dbReference type="SAM" id="MobiDB-lite"/>
    </source>
</evidence>
<feature type="compositionally biased region" description="Acidic residues" evidence="6">
    <location>
        <begin position="139"/>
        <end position="148"/>
    </location>
</feature>
<evidence type="ECO:0000256" key="5">
    <source>
        <dbReference type="ARBA" id="ARBA00023136"/>
    </source>
</evidence>
<keyword evidence="4 7" id="KW-1133">Transmembrane helix</keyword>
<keyword evidence="5 7" id="KW-0472">Membrane</keyword>
<feature type="region of interest" description="Disordered" evidence="6">
    <location>
        <begin position="116"/>
        <end position="165"/>
    </location>
</feature>
<dbReference type="InterPro" id="IPR004680">
    <property type="entry name" value="Cit_transptr-like_dom"/>
</dbReference>
<name>A0A4Q0A2Y8_9FUNG</name>
<comment type="subcellular location">
    <subcellularLocation>
        <location evidence="1">Membrane</location>
        <topology evidence="1">Multi-pass membrane protein</topology>
    </subcellularLocation>
</comment>
<keyword evidence="2" id="KW-0813">Transport</keyword>
<keyword evidence="3 7" id="KW-0812">Transmembrane</keyword>
<dbReference type="STRING" id="215637.A0A4Q0A2Y8"/>
<feature type="transmembrane region" description="Helical" evidence="7">
    <location>
        <begin position="587"/>
        <end position="607"/>
    </location>
</feature>
<evidence type="ECO:0000256" key="3">
    <source>
        <dbReference type="ARBA" id="ARBA00022692"/>
    </source>
</evidence>
<feature type="transmembrane region" description="Helical" evidence="7">
    <location>
        <begin position="411"/>
        <end position="436"/>
    </location>
</feature>
<dbReference type="CDD" id="cd14478">
    <property type="entry name" value="SPX_PHO87_PHO90_like"/>
    <property type="match status" value="1"/>
</dbReference>
<feature type="transmembrane region" description="Helical" evidence="7">
    <location>
        <begin position="359"/>
        <end position="390"/>
    </location>
</feature>
<dbReference type="Pfam" id="PF03600">
    <property type="entry name" value="CitMHS"/>
    <property type="match status" value="1"/>
</dbReference>
<dbReference type="GO" id="GO:0005886">
    <property type="term" value="C:plasma membrane"/>
    <property type="evidence" value="ECO:0007669"/>
    <property type="project" value="TreeGrafter"/>
</dbReference>
<dbReference type="EMBL" id="ML002247">
    <property type="protein sequence ID" value="RKP39742.1"/>
    <property type="molecule type" value="Genomic_DNA"/>
</dbReference>
<feature type="region of interest" description="Disordered" evidence="6">
    <location>
        <begin position="40"/>
        <end position="64"/>
    </location>
</feature>
<dbReference type="PANTHER" id="PTHR10283">
    <property type="entry name" value="SOLUTE CARRIER FAMILY 13 MEMBER"/>
    <property type="match status" value="1"/>
</dbReference>
<feature type="compositionally biased region" description="Polar residues" evidence="6">
    <location>
        <begin position="119"/>
        <end position="138"/>
    </location>
</feature>
<evidence type="ECO:0000259" key="8">
    <source>
        <dbReference type="PROSITE" id="PS51382"/>
    </source>
</evidence>
<feature type="domain" description="SPX" evidence="8">
    <location>
        <begin position="1"/>
        <end position="216"/>
    </location>
</feature>
<dbReference type="InterPro" id="IPR004331">
    <property type="entry name" value="SPX_dom"/>
</dbReference>
<feature type="transmembrane region" description="Helical" evidence="7">
    <location>
        <begin position="328"/>
        <end position="347"/>
    </location>
</feature>
<dbReference type="CDD" id="cd01115">
    <property type="entry name" value="SLC13_permease"/>
    <property type="match status" value="1"/>
</dbReference>
<dbReference type="Proteomes" id="UP000268162">
    <property type="component" value="Unassembled WGS sequence"/>
</dbReference>
<dbReference type="GO" id="GO:0006797">
    <property type="term" value="P:polyphosphate metabolic process"/>
    <property type="evidence" value="ECO:0007669"/>
    <property type="project" value="TreeGrafter"/>
</dbReference>
<feature type="transmembrane region" description="Helical" evidence="7">
    <location>
        <begin position="497"/>
        <end position="520"/>
    </location>
</feature>
<evidence type="ECO:0000256" key="1">
    <source>
        <dbReference type="ARBA" id="ARBA00004141"/>
    </source>
</evidence>
<feature type="transmembrane region" description="Helical" evidence="7">
    <location>
        <begin position="768"/>
        <end position="792"/>
    </location>
</feature>
<organism evidence="9 10">
    <name type="scientific">Dimargaris cristalligena</name>
    <dbReference type="NCBI Taxonomy" id="215637"/>
    <lineage>
        <taxon>Eukaryota</taxon>
        <taxon>Fungi</taxon>
        <taxon>Fungi incertae sedis</taxon>
        <taxon>Zoopagomycota</taxon>
        <taxon>Kickxellomycotina</taxon>
        <taxon>Dimargaritomycetes</taxon>
        <taxon>Dimargaritales</taxon>
        <taxon>Dimargaritaceae</taxon>
        <taxon>Dimargaris</taxon>
    </lineage>
</organism>
<feature type="transmembrane region" description="Helical" evidence="7">
    <location>
        <begin position="721"/>
        <end position="741"/>
    </location>
</feature>
<dbReference type="GO" id="GO:0005315">
    <property type="term" value="F:phosphate transmembrane transporter activity"/>
    <property type="evidence" value="ECO:0007669"/>
    <property type="project" value="TreeGrafter"/>
</dbReference>
<evidence type="ECO:0000313" key="9">
    <source>
        <dbReference type="EMBL" id="RKP39742.1"/>
    </source>
</evidence>
<evidence type="ECO:0000256" key="4">
    <source>
        <dbReference type="ARBA" id="ARBA00022989"/>
    </source>
</evidence>
<proteinExistence type="predicted"/>
<dbReference type="PROSITE" id="PS51382">
    <property type="entry name" value="SPX"/>
    <property type="match status" value="1"/>
</dbReference>
<reference evidence="10" key="1">
    <citation type="journal article" date="2018" name="Nat. Microbiol.">
        <title>Leveraging single-cell genomics to expand the fungal tree of life.</title>
        <authorList>
            <person name="Ahrendt S.R."/>
            <person name="Quandt C.A."/>
            <person name="Ciobanu D."/>
            <person name="Clum A."/>
            <person name="Salamov A."/>
            <person name="Andreopoulos B."/>
            <person name="Cheng J.F."/>
            <person name="Woyke T."/>
            <person name="Pelin A."/>
            <person name="Henrissat B."/>
            <person name="Reynolds N.K."/>
            <person name="Benny G.L."/>
            <person name="Smith M.E."/>
            <person name="James T.Y."/>
            <person name="Grigoriev I.V."/>
        </authorList>
    </citation>
    <scope>NUCLEOTIDE SEQUENCE [LARGE SCALE GENOMIC DNA]</scope>
    <source>
        <strain evidence="10">RSA 468</strain>
    </source>
</reference>
<feature type="transmembrane region" description="Helical" evidence="7">
    <location>
        <begin position="638"/>
        <end position="657"/>
    </location>
</feature>
<evidence type="ECO:0000256" key="7">
    <source>
        <dbReference type="SAM" id="Phobius"/>
    </source>
</evidence>
<protein>
    <submittedName>
        <fullName evidence="9">SPX domain-containing protein</fullName>
    </submittedName>
</protein>
<sequence>MKFSSALQFNSVPEWADYYLAYSNLKKLLYQIEKEVFTPPSYPNGDTTSPPVAPRRSSVEFPEDSTLLEPGARCRALFVPALNIELKKIVDFYTRKEAELYRKFHTTENYHGSAEFSAAGSSTHDIPASTETARNSLNGEDDDDDDESLVSPRQSMDAKAIDSDEHREELANQARDLFILLSDLKSYANLNFTGFSKILKKYDKVTQSDLKESYVEKSLRPAYPFRDETRQSLNQHILSVQRMYAELGRFPDMDSATRALRSCLREQVVWERNTVWRDMISQERKVAAVGVRPPMMVQDEAEGLAAGTSVSAPPGPWWRNLPPFSRQLGLLILCTTIFAILVSVHIFDTPEEQNCLALLVFASLLWATEALPLFVTALLIPFLVVLLRVLRSDIPNQDPVRLDAHATAKAIFGAMFSPVIMLLLGGFAIAAAMSKYNIAKTIASAVLSKAGSKPRWVLLMNMMVATVASMWISNVAAPVLCFSLIQPILRTLPPGSPFARCLIIGIALASNIGGMSSPISSPQNIIALDVMKPALNWGEWFAVALPVSVVCNILVWLFLLRVYKPADSTPAVHQARYVHEPFNMKQWFIILVTIVSIVLWCIESVIHQYVGDMGVLAIIPLLLFFGTGILTKEDFNNFLWTTIILAMGGIALGRAVLSSGLLNTIATIIKGSIESYSLYSIYVIFCALVLFIATFISHTVGALIILPVVNSVGTSLPEPHARLLVFGATLMCSGAMGLPVSGFPNMTAIMMEDETGKPYLTTKDFLKAGIPSSVIAFAVIITLGYGICSLLGF</sequence>
<evidence type="ECO:0000313" key="10">
    <source>
        <dbReference type="Proteomes" id="UP000268162"/>
    </source>
</evidence>
<feature type="transmembrane region" description="Helical" evidence="7">
    <location>
        <begin position="540"/>
        <end position="560"/>
    </location>
</feature>
<dbReference type="AlphaFoldDB" id="A0A4Q0A2Y8"/>
<gene>
    <name evidence="9" type="ORF">BJ085DRAFT_15738</name>
</gene>
<dbReference type="GO" id="GO:0006817">
    <property type="term" value="P:phosphate ion transport"/>
    <property type="evidence" value="ECO:0007669"/>
    <property type="project" value="TreeGrafter"/>
</dbReference>
<dbReference type="Pfam" id="PF03105">
    <property type="entry name" value="SPX"/>
    <property type="match status" value="2"/>
</dbReference>
<feature type="transmembrane region" description="Helical" evidence="7">
    <location>
        <begin position="613"/>
        <end position="631"/>
    </location>
</feature>